<dbReference type="STRING" id="583356.Igag_1694"/>
<dbReference type="KEGG" id="iag:Igag_1694"/>
<dbReference type="InterPro" id="IPR027417">
    <property type="entry name" value="P-loop_NTPase"/>
</dbReference>
<proteinExistence type="predicted"/>
<feature type="domain" description="ATPase" evidence="1">
    <location>
        <begin position="15"/>
        <end position="225"/>
    </location>
</feature>
<evidence type="ECO:0000313" key="2">
    <source>
        <dbReference type="EMBL" id="ADM28491.1"/>
    </source>
</evidence>
<dbReference type="EMBL" id="CP002098">
    <property type="protein sequence ID" value="ADM28491.1"/>
    <property type="molecule type" value="Genomic_DNA"/>
</dbReference>
<name>E0SRW0_IGNAA</name>
<sequence>MKKAKISFTGKEIEFIDRDIGIRQIEEFAERGVVSPIVIYGPEGCGKTALFKQAKTILEEYGYHVIYVSPLAREEREIFTYTPTIHEIVEEVFKSLLDPYSRIVDVSIKIASIVMRKLRKPRIAILMDDIFQVIGLDKAEIYTKILLNLIEYPSGDYEKIVILVSTSEGVTRWRIGRHRWADILIMWNMSRDGFKQLYEVLPDPKPRFEDVWRIAGGNPDILERLYVNRWSVDVVLRKLIDVKRLDPYFLRKWGRHLEEAVADPDYLWSGPDEVESLVNELIERNLIIFHIPPRIQELWIDTPPLEKDIEIGIGRHVAWQSPLHREAVRRALEEYKTI</sequence>
<dbReference type="Gene3D" id="3.40.50.300">
    <property type="entry name" value="P-loop containing nucleotide triphosphate hydrolases"/>
    <property type="match status" value="1"/>
</dbReference>
<dbReference type="CDD" id="cd00009">
    <property type="entry name" value="AAA"/>
    <property type="match status" value="1"/>
</dbReference>
<protein>
    <submittedName>
        <fullName evidence="2">ATPase</fullName>
    </submittedName>
</protein>
<dbReference type="InterPro" id="IPR011579">
    <property type="entry name" value="ATPase_dom"/>
</dbReference>
<accession>E0SRW0</accession>
<gene>
    <name evidence="2" type="ordered locus">Igag_1694</name>
</gene>
<dbReference type="HOGENOM" id="CLU_070505_0_0_2"/>
<dbReference type="SUPFAM" id="SSF52540">
    <property type="entry name" value="P-loop containing nucleoside triphosphate hydrolases"/>
    <property type="match status" value="1"/>
</dbReference>
<dbReference type="AlphaFoldDB" id="E0SRW0"/>
<reference evidence="2 3" key="1">
    <citation type="journal article" date="2010" name="Stand. Genomic Sci.">
        <title>Complete genome sequence of Ignisphaera aggregans type strain (AQ1.S1).</title>
        <authorList>
            <person name="Goker M."/>
            <person name="Held B."/>
            <person name="Lapidus A."/>
            <person name="Nolan M."/>
            <person name="Spring S."/>
            <person name="Yasawong M."/>
            <person name="Lucas S."/>
            <person name="Glavina Del Rio T."/>
            <person name="Tice H."/>
            <person name="Cheng J.F."/>
            <person name="Goodwin L."/>
            <person name="Tapia R."/>
            <person name="Pitluck S."/>
            <person name="Liolios K."/>
            <person name="Ivanova N."/>
            <person name="Mavromatis K."/>
            <person name="Mikhailova N."/>
            <person name="Pati A."/>
            <person name="Chen A."/>
            <person name="Palaniappan K."/>
            <person name="Brambilla E."/>
            <person name="Land M."/>
            <person name="Hauser L."/>
            <person name="Chang Y.J."/>
            <person name="Jeffries C.D."/>
            <person name="Brettin T."/>
            <person name="Detter J.C."/>
            <person name="Han C."/>
            <person name="Rohde M."/>
            <person name="Sikorski J."/>
            <person name="Woyke T."/>
            <person name="Bristow J."/>
            <person name="Eisen J.A."/>
            <person name="Markowitz V."/>
            <person name="Hugenholtz P."/>
            <person name="Kyrpides N.C."/>
            <person name="Klenk H.P."/>
        </authorList>
    </citation>
    <scope>NUCLEOTIDE SEQUENCE [LARGE SCALE GENOMIC DNA]</scope>
    <source>
        <strain evidence="3">DSM 17230 / JCM 13409 / AQ1.S1</strain>
    </source>
</reference>
<dbReference type="Pfam" id="PF01637">
    <property type="entry name" value="ATPase_2"/>
    <property type="match status" value="1"/>
</dbReference>
<organism evidence="2 3">
    <name type="scientific">Ignisphaera aggregans (strain DSM 17230 / JCM 13409 / AQ1.S1)</name>
    <dbReference type="NCBI Taxonomy" id="583356"/>
    <lineage>
        <taxon>Archaea</taxon>
        <taxon>Thermoproteota</taxon>
        <taxon>Thermoprotei</taxon>
        <taxon>Desulfurococcales</taxon>
        <taxon>Desulfurococcaceae</taxon>
        <taxon>Ignisphaera</taxon>
    </lineage>
</organism>
<keyword evidence="3" id="KW-1185">Reference proteome</keyword>
<dbReference type="BioCyc" id="IAGG583356:GHAH-1681-MONOMER"/>
<evidence type="ECO:0000313" key="3">
    <source>
        <dbReference type="Proteomes" id="UP000001304"/>
    </source>
</evidence>
<dbReference type="Proteomes" id="UP000001304">
    <property type="component" value="Chromosome"/>
</dbReference>
<evidence type="ECO:0000259" key="1">
    <source>
        <dbReference type="Pfam" id="PF01637"/>
    </source>
</evidence>
<dbReference type="GO" id="GO:0005524">
    <property type="term" value="F:ATP binding"/>
    <property type="evidence" value="ECO:0007669"/>
    <property type="project" value="InterPro"/>
</dbReference>